<evidence type="ECO:0000313" key="2">
    <source>
        <dbReference type="EMBL" id="MCP2261132.1"/>
    </source>
</evidence>
<proteinExistence type="predicted"/>
<dbReference type="Proteomes" id="UP001205311">
    <property type="component" value="Unassembled WGS sequence"/>
</dbReference>
<accession>A0ABT1I019</accession>
<reference evidence="2 3" key="1">
    <citation type="submission" date="2022-06" db="EMBL/GenBank/DDBJ databases">
        <title>Genomic Encyclopedia of Archaeal and Bacterial Type Strains, Phase II (KMG-II): from individual species to whole genera.</title>
        <authorList>
            <person name="Goeker M."/>
        </authorList>
    </citation>
    <scope>NUCLEOTIDE SEQUENCE [LARGE SCALE GENOMIC DNA]</scope>
    <source>
        <strain evidence="2 3">DSM 40477</strain>
    </source>
</reference>
<organism evidence="2 3">
    <name type="scientific">Streptoalloteichus tenebrarius (strain ATCC 17920 / DSM 40477 / JCM 4838 / CBS 697.72 / NBRC 16177 / NCIMB 11028 / NRRL B-12390 / A12253. 1 / ISP 5477)</name>
    <name type="common">Streptomyces tenebrarius</name>
    <dbReference type="NCBI Taxonomy" id="1933"/>
    <lineage>
        <taxon>Bacteria</taxon>
        <taxon>Bacillati</taxon>
        <taxon>Actinomycetota</taxon>
        <taxon>Actinomycetes</taxon>
        <taxon>Pseudonocardiales</taxon>
        <taxon>Pseudonocardiaceae</taxon>
        <taxon>Streptoalloteichus</taxon>
    </lineage>
</organism>
<comment type="caution">
    <text evidence="2">The sequence shown here is derived from an EMBL/GenBank/DDBJ whole genome shotgun (WGS) entry which is preliminary data.</text>
</comment>
<gene>
    <name evidence="2" type="ORF">LX15_004852</name>
</gene>
<feature type="compositionally biased region" description="Low complexity" evidence="1">
    <location>
        <begin position="53"/>
        <end position="75"/>
    </location>
</feature>
<dbReference type="RefSeq" id="WP_253671968.1">
    <property type="nucleotide sequence ID" value="NZ_JAMTCP010000036.1"/>
</dbReference>
<protein>
    <submittedName>
        <fullName evidence="2">Uncharacterized protein</fullName>
    </submittedName>
</protein>
<name>A0ABT1I019_STRSD</name>
<feature type="region of interest" description="Disordered" evidence="1">
    <location>
        <begin position="33"/>
        <end position="96"/>
    </location>
</feature>
<evidence type="ECO:0000256" key="1">
    <source>
        <dbReference type="SAM" id="MobiDB-lite"/>
    </source>
</evidence>
<keyword evidence="3" id="KW-1185">Reference proteome</keyword>
<evidence type="ECO:0000313" key="3">
    <source>
        <dbReference type="Proteomes" id="UP001205311"/>
    </source>
</evidence>
<sequence>MTSRRALVLGGTGMLADCVAALLAEGWQVVTPTRHPREIHAEPETSSEPPRPGAAARAALGPPGQVPTGQVPTGQAPTGQAPAGRTPTDRRREPAVSRWVAADWAEPDRLASTAAEALGGPADLLVAWVRPPHREAVLRAVAPLLASTAPVVEVRGSGEPSEPPVLAGHPTHVVVLGLGQGGGVSRWLTHGEISTGVFAVARRALAGDPPGIHLIGEPGAWRR</sequence>
<dbReference type="EMBL" id="JAMTCP010000036">
    <property type="protein sequence ID" value="MCP2261132.1"/>
    <property type="molecule type" value="Genomic_DNA"/>
</dbReference>